<name>A0A1L8SYW0_9ENTE</name>
<feature type="transmembrane region" description="Helical" evidence="1">
    <location>
        <begin position="91"/>
        <end position="113"/>
    </location>
</feature>
<organism evidence="3 4">
    <name type="scientific">Enterococcus devriesei</name>
    <dbReference type="NCBI Taxonomy" id="319970"/>
    <lineage>
        <taxon>Bacteria</taxon>
        <taxon>Bacillati</taxon>
        <taxon>Bacillota</taxon>
        <taxon>Bacilli</taxon>
        <taxon>Lactobacillales</taxon>
        <taxon>Enterococcaceae</taxon>
        <taxon>Enterococcus</taxon>
    </lineage>
</organism>
<dbReference type="Proteomes" id="UP000183700">
    <property type="component" value="Unassembled WGS sequence"/>
</dbReference>
<dbReference type="RefSeq" id="WP_071860751.1">
    <property type="nucleotide sequence ID" value="NZ_JBHLVS010000004.1"/>
</dbReference>
<keyword evidence="4" id="KW-1185">Reference proteome</keyword>
<feature type="domain" description="DUF3899" evidence="2">
    <location>
        <begin position="34"/>
        <end position="86"/>
    </location>
</feature>
<evidence type="ECO:0000259" key="2">
    <source>
        <dbReference type="Pfam" id="PF13038"/>
    </source>
</evidence>
<evidence type="ECO:0000313" key="3">
    <source>
        <dbReference type="EMBL" id="OJG37251.1"/>
    </source>
</evidence>
<dbReference type="AlphaFoldDB" id="A0A1L8SYW0"/>
<keyword evidence="1" id="KW-0812">Transmembrane</keyword>
<gene>
    <name evidence="3" type="ORF">RV00_GL000208</name>
</gene>
<accession>A0A1L8SYW0</accession>
<feature type="transmembrane region" description="Helical" evidence="1">
    <location>
        <begin position="38"/>
        <end position="62"/>
    </location>
</feature>
<comment type="caution">
    <text evidence="3">The sequence shown here is derived from an EMBL/GenBank/DDBJ whole genome shotgun (WGS) entry which is preliminary data.</text>
</comment>
<evidence type="ECO:0000313" key="4">
    <source>
        <dbReference type="Proteomes" id="UP000183700"/>
    </source>
</evidence>
<dbReference type="EMBL" id="JXKM01000001">
    <property type="protein sequence ID" value="OJG37251.1"/>
    <property type="molecule type" value="Genomic_DNA"/>
</dbReference>
<keyword evidence="1" id="KW-0472">Membrane</keyword>
<keyword evidence="1" id="KW-1133">Transmembrane helix</keyword>
<dbReference type="InterPro" id="IPR025007">
    <property type="entry name" value="DUF3899"/>
</dbReference>
<sequence>MKNKLFPISIGSGLLILTVVYSAFQNDLTAVALSNRFFLVSLPFLIIGILLWIFSSGFFDYFQHSMKQAVNRKQKKKSEGLTLSEVGQGRYFFWLIIAAILIVASIFCVILAMI</sequence>
<dbReference type="STRING" id="319970.RV00_GL000208"/>
<dbReference type="OrthoDB" id="2157555at2"/>
<evidence type="ECO:0000256" key="1">
    <source>
        <dbReference type="SAM" id="Phobius"/>
    </source>
</evidence>
<protein>
    <recommendedName>
        <fullName evidence="2">DUF3899 domain-containing protein</fullName>
    </recommendedName>
</protein>
<proteinExistence type="predicted"/>
<dbReference type="Pfam" id="PF13038">
    <property type="entry name" value="DUF3899"/>
    <property type="match status" value="1"/>
</dbReference>
<reference evidence="3 4" key="1">
    <citation type="submission" date="2014-12" db="EMBL/GenBank/DDBJ databases">
        <title>Draft genome sequences of 29 type strains of Enterococci.</title>
        <authorList>
            <person name="Zhong Z."/>
            <person name="Sun Z."/>
            <person name="Liu W."/>
            <person name="Zhang W."/>
            <person name="Zhang H."/>
        </authorList>
    </citation>
    <scope>NUCLEOTIDE SEQUENCE [LARGE SCALE GENOMIC DNA]</scope>
    <source>
        <strain evidence="3 4">DSM 22802</strain>
    </source>
</reference>